<sequence length="90" mass="9992">MYIVAMIGNDPQDMAELVSKLAQAIDQITSAMSTLDGKAQSVRWEGPDASRFKGTTWPTSKKQLNNVINDLNQVKSVVNKQKQQQIEASR</sequence>
<reference evidence="3" key="1">
    <citation type="submission" date="2015-11" db="EMBL/GenBank/DDBJ databases">
        <authorList>
            <person name="Kumar R."/>
            <person name="Singh D."/>
            <person name="Swarnkar M.K."/>
            <person name="Singh A.K."/>
            <person name="Kumar S."/>
        </authorList>
    </citation>
    <scope>NUCLEOTIDE SEQUENCE [LARGE SCALE GENOMIC DNA]</scope>
    <source>
        <strain evidence="3">ERGS4:06</strain>
    </source>
</reference>
<name>A0A0S2LW30_9MICC</name>
<evidence type="ECO:0000313" key="2">
    <source>
        <dbReference type="EMBL" id="ALO67704.1"/>
    </source>
</evidence>
<dbReference type="Gene3D" id="1.10.287.1060">
    <property type="entry name" value="ESAT-6-like"/>
    <property type="match status" value="1"/>
</dbReference>
<protein>
    <recommendedName>
        <fullName evidence="4">WXG100 family type VII secretion target</fullName>
    </recommendedName>
</protein>
<evidence type="ECO:0000313" key="3">
    <source>
        <dbReference type="Proteomes" id="UP000059574"/>
    </source>
</evidence>
<proteinExistence type="predicted"/>
<dbReference type="EMBL" id="CP013200">
    <property type="protein sequence ID" value="ALO65637.1"/>
    <property type="molecule type" value="Genomic_DNA"/>
</dbReference>
<dbReference type="Proteomes" id="UP000059574">
    <property type="component" value="Chromosome"/>
</dbReference>
<gene>
    <name evidence="1" type="ORF">AS189_02950</name>
    <name evidence="2" type="ORF">AS189_15970</name>
</gene>
<dbReference type="AlphaFoldDB" id="A0A0S2LW30"/>
<accession>A0A0S2LW30</accession>
<reference evidence="1 3" key="2">
    <citation type="journal article" date="2016" name="J. Biotechnol.">
        <title>Complete genome sequence of Arthrobacter alpinus ERGS4:06, a yellow pigmented bacterium tolerant to cold and radiations isolated from Sikkim Himalaya.</title>
        <authorList>
            <person name="Kumar R."/>
            <person name="Singh D."/>
            <person name="Swarnkar M.K."/>
            <person name="Singh A.K."/>
            <person name="Kumar S."/>
        </authorList>
    </citation>
    <scope>NUCLEOTIDE SEQUENCE [LARGE SCALE GENOMIC DNA]</scope>
    <source>
        <strain evidence="1 3">ERGS4:06</strain>
    </source>
</reference>
<evidence type="ECO:0008006" key="4">
    <source>
        <dbReference type="Google" id="ProtNLM"/>
    </source>
</evidence>
<organism evidence="1 3">
    <name type="scientific">Arthrobacter alpinus</name>
    <dbReference type="NCBI Taxonomy" id="656366"/>
    <lineage>
        <taxon>Bacteria</taxon>
        <taxon>Bacillati</taxon>
        <taxon>Actinomycetota</taxon>
        <taxon>Actinomycetes</taxon>
        <taxon>Micrococcales</taxon>
        <taxon>Micrococcaceae</taxon>
        <taxon>Arthrobacter</taxon>
    </lineage>
</organism>
<evidence type="ECO:0000313" key="1">
    <source>
        <dbReference type="EMBL" id="ALO65637.1"/>
    </source>
</evidence>
<dbReference type="EMBL" id="CP013200">
    <property type="protein sequence ID" value="ALO67704.1"/>
    <property type="molecule type" value="Genomic_DNA"/>
</dbReference>